<dbReference type="EMBL" id="JBHLWK010000017">
    <property type="protein sequence ID" value="MFC0205399.1"/>
    <property type="molecule type" value="Genomic_DNA"/>
</dbReference>
<proteinExistence type="predicted"/>
<name>A0ABV6CYC8_9SPHN</name>
<organism evidence="1 2">
    <name type="scientific">Novosphingobium soli</name>
    <dbReference type="NCBI Taxonomy" id="574956"/>
    <lineage>
        <taxon>Bacteria</taxon>
        <taxon>Pseudomonadati</taxon>
        <taxon>Pseudomonadota</taxon>
        <taxon>Alphaproteobacteria</taxon>
        <taxon>Sphingomonadales</taxon>
        <taxon>Sphingomonadaceae</taxon>
        <taxon>Novosphingobium</taxon>
    </lineage>
</organism>
<evidence type="ECO:0008006" key="3">
    <source>
        <dbReference type="Google" id="ProtNLM"/>
    </source>
</evidence>
<keyword evidence="2" id="KW-1185">Reference proteome</keyword>
<accession>A0ABV6CYC8</accession>
<reference evidence="1 2" key="1">
    <citation type="submission" date="2024-09" db="EMBL/GenBank/DDBJ databases">
        <authorList>
            <person name="Sun Q."/>
            <person name="Mori K."/>
        </authorList>
    </citation>
    <scope>NUCLEOTIDE SEQUENCE [LARGE SCALE GENOMIC DNA]</scope>
    <source>
        <strain evidence="1 2">CCM 7706</strain>
    </source>
</reference>
<comment type="caution">
    <text evidence="1">The sequence shown here is derived from an EMBL/GenBank/DDBJ whole genome shotgun (WGS) entry which is preliminary data.</text>
</comment>
<dbReference type="Proteomes" id="UP001589798">
    <property type="component" value="Unassembled WGS sequence"/>
</dbReference>
<protein>
    <recommendedName>
        <fullName evidence="3">Secreted protein</fullName>
    </recommendedName>
</protein>
<evidence type="ECO:0000313" key="2">
    <source>
        <dbReference type="Proteomes" id="UP001589798"/>
    </source>
</evidence>
<dbReference type="RefSeq" id="WP_379488132.1">
    <property type="nucleotide sequence ID" value="NZ_JBHLWK010000017.1"/>
</dbReference>
<gene>
    <name evidence="1" type="ORF">ACFFJC_14125</name>
</gene>
<sequence length="91" mass="10169">MTIVPPALFLLAALAALITIWRSASTALPAIRSLRRQLAAEDQHIIEVRCIETRACSTEVGAQHRSRIRRPAAPQPITHRLYQFPHRSHAA</sequence>
<evidence type="ECO:0000313" key="1">
    <source>
        <dbReference type="EMBL" id="MFC0205399.1"/>
    </source>
</evidence>